<proteinExistence type="predicted"/>
<accession>A0A1B3XI75</accession>
<feature type="transmembrane region" description="Helical" evidence="1">
    <location>
        <begin position="85"/>
        <end position="104"/>
    </location>
</feature>
<name>A0A1B3XI75_9BACI</name>
<dbReference type="EMBL" id="CP017080">
    <property type="protein sequence ID" value="AOH52905.1"/>
    <property type="molecule type" value="Genomic_DNA"/>
</dbReference>
<dbReference type="Pfam" id="PF14089">
    <property type="entry name" value="KbaA"/>
    <property type="match status" value="1"/>
</dbReference>
<evidence type="ECO:0000313" key="2">
    <source>
        <dbReference type="EMBL" id="AOH52905.1"/>
    </source>
</evidence>
<dbReference type="GO" id="GO:0045881">
    <property type="term" value="P:positive regulation of sporulation resulting in formation of a cellular spore"/>
    <property type="evidence" value="ECO:0007669"/>
    <property type="project" value="InterPro"/>
</dbReference>
<feature type="transmembrane region" description="Helical" evidence="1">
    <location>
        <begin position="146"/>
        <end position="165"/>
    </location>
</feature>
<dbReference type="PIRSF" id="PIRSF029886">
    <property type="entry name" value="KBAA"/>
    <property type="match status" value="1"/>
</dbReference>
<dbReference type="InterPro" id="IPR024164">
    <property type="entry name" value="KinB-signalling_activ"/>
</dbReference>
<evidence type="ECO:0000313" key="3">
    <source>
        <dbReference type="Proteomes" id="UP000077926"/>
    </source>
</evidence>
<dbReference type="Proteomes" id="UP000077926">
    <property type="component" value="Chromosome"/>
</dbReference>
<dbReference type="KEGG" id="bmur:ABE28_000790"/>
<keyword evidence="1" id="KW-0812">Transmembrane</keyword>
<gene>
    <name evidence="2" type="ORF">ABE28_000790</name>
</gene>
<organism evidence="2 3">
    <name type="scientific">Peribacillus muralis</name>
    <dbReference type="NCBI Taxonomy" id="264697"/>
    <lineage>
        <taxon>Bacteria</taxon>
        <taxon>Bacillati</taxon>
        <taxon>Bacillota</taxon>
        <taxon>Bacilli</taxon>
        <taxon>Bacillales</taxon>
        <taxon>Bacillaceae</taxon>
        <taxon>Peribacillus</taxon>
    </lineage>
</organism>
<dbReference type="SMART" id="SM01251">
    <property type="entry name" value="KbaA"/>
    <property type="match status" value="1"/>
</dbReference>
<feature type="transmembrane region" description="Helical" evidence="1">
    <location>
        <begin position="48"/>
        <end position="73"/>
    </location>
</feature>
<feature type="transmembrane region" description="Helical" evidence="1">
    <location>
        <begin position="171"/>
        <end position="191"/>
    </location>
</feature>
<dbReference type="STRING" id="264697.ABE28_000790"/>
<feature type="transmembrane region" description="Helical" evidence="1">
    <location>
        <begin position="116"/>
        <end position="134"/>
    </location>
</feature>
<dbReference type="AlphaFoldDB" id="A0A1B3XI75"/>
<sequence>MNSRNLVKLFFTTLLIGGITGGVVGFLARWGEFKPYFSSFEVSSILSTFIWLFGVGLIFSVISQAGFFAYLTIHRFGLGIFKSAYLWNAVQIVLILFVVFDLVYLRYLNFGSGEGISSYIVLALIVLAAALLTAFFKMKQTNGRSFIPALFFMVVFTVLEWLPVLNSNDEGWLYFMLFPLLVCNAYQLLVLSKLIERSQKELAGKRAQKKAQIKGAKMKAGELGKGS</sequence>
<reference evidence="2 3" key="1">
    <citation type="submission" date="2016-08" db="EMBL/GenBank/DDBJ databases">
        <title>Complete genome sequence of Bacillus muralis G25-68, a strain with toxicity to nematodes.</title>
        <authorList>
            <person name="Zheng Z."/>
        </authorList>
    </citation>
    <scope>NUCLEOTIDE SEQUENCE [LARGE SCALE GENOMIC DNA]</scope>
    <source>
        <strain evidence="2 3">G25-68</strain>
    </source>
</reference>
<dbReference type="OrthoDB" id="2374256at2"/>
<keyword evidence="1" id="KW-0472">Membrane</keyword>
<feature type="transmembrane region" description="Helical" evidence="1">
    <location>
        <begin position="7"/>
        <end position="28"/>
    </location>
</feature>
<keyword evidence="1" id="KW-1133">Transmembrane helix</keyword>
<dbReference type="RefSeq" id="WP_064462560.1">
    <property type="nucleotide sequence ID" value="NZ_CP017080.1"/>
</dbReference>
<evidence type="ECO:0000256" key="1">
    <source>
        <dbReference type="SAM" id="Phobius"/>
    </source>
</evidence>
<protein>
    <submittedName>
        <fullName evidence="2">KinB-signaling pathway activation protein</fullName>
    </submittedName>
</protein>
<keyword evidence="3" id="KW-1185">Reference proteome</keyword>